<feature type="compositionally biased region" description="Pro residues" evidence="1">
    <location>
        <begin position="316"/>
        <end position="327"/>
    </location>
</feature>
<sequence length="327" mass="33843">MRAATAEEGAGRLTRVRRFAGWGFKRAATAEEGAGRASPAGCGVSRGRGSNRRRRRGRGGPSHSGAAFRGVGARAGGNGEGSSGPGAPGRARRLSGWGFGWVVFAVRVCAFAGRVWIRGRRRSASPAGEVCPECRIVGGGRAGVEWSAHLGGGPDDVYRRVAPLGSRPHPPLVTQGDETGSVEGACGVLAPSAAPSRFPAPSFPPSGRLGSPITAPIAAIRGPGGPIRPRMRAPTSQGRRRGVQAAPPCLHCPCLPRSGGFGDLWSAGPGRRGDADAAPPPPVCPFRPPCRRRPPPRPRRLLNPDPVGCRARPRRPAPPLPLPSPSV</sequence>
<name>A0A7W8VFU4_9ACTN</name>
<feature type="region of interest" description="Disordered" evidence="1">
    <location>
        <begin position="29"/>
        <end position="89"/>
    </location>
</feature>
<keyword evidence="3" id="KW-1185">Reference proteome</keyword>
<dbReference type="AlphaFoldDB" id="A0A7W8VFU4"/>
<dbReference type="Proteomes" id="UP000572635">
    <property type="component" value="Unassembled WGS sequence"/>
</dbReference>
<evidence type="ECO:0000313" key="2">
    <source>
        <dbReference type="EMBL" id="MBB5434485.1"/>
    </source>
</evidence>
<feature type="region of interest" description="Disordered" evidence="1">
    <location>
        <begin position="219"/>
        <end position="244"/>
    </location>
</feature>
<gene>
    <name evidence="2" type="ORF">HDA36_004569</name>
</gene>
<feature type="compositionally biased region" description="Gly residues" evidence="1">
    <location>
        <begin position="73"/>
        <end position="87"/>
    </location>
</feature>
<reference evidence="2 3" key="1">
    <citation type="submission" date="2020-08" db="EMBL/GenBank/DDBJ databases">
        <title>Sequencing the genomes of 1000 actinobacteria strains.</title>
        <authorList>
            <person name="Klenk H.-P."/>
        </authorList>
    </citation>
    <scope>NUCLEOTIDE SEQUENCE [LARGE SCALE GENOMIC DNA]</scope>
    <source>
        <strain evidence="2 3">DSM 44551</strain>
    </source>
</reference>
<evidence type="ECO:0000256" key="1">
    <source>
        <dbReference type="SAM" id="MobiDB-lite"/>
    </source>
</evidence>
<comment type="caution">
    <text evidence="2">The sequence shown here is derived from an EMBL/GenBank/DDBJ whole genome shotgun (WGS) entry which is preliminary data.</text>
</comment>
<dbReference type="EMBL" id="JACHDB010000001">
    <property type="protein sequence ID" value="MBB5434485.1"/>
    <property type="molecule type" value="Genomic_DNA"/>
</dbReference>
<organism evidence="2 3">
    <name type="scientific">Nocardiopsis composta</name>
    <dbReference type="NCBI Taxonomy" id="157465"/>
    <lineage>
        <taxon>Bacteria</taxon>
        <taxon>Bacillati</taxon>
        <taxon>Actinomycetota</taxon>
        <taxon>Actinomycetes</taxon>
        <taxon>Streptosporangiales</taxon>
        <taxon>Nocardiopsidaceae</taxon>
        <taxon>Nocardiopsis</taxon>
    </lineage>
</organism>
<feature type="compositionally biased region" description="Basic residues" evidence="1">
    <location>
        <begin position="289"/>
        <end position="300"/>
    </location>
</feature>
<feature type="compositionally biased region" description="Low complexity" evidence="1">
    <location>
        <begin position="29"/>
        <end position="48"/>
    </location>
</feature>
<protein>
    <submittedName>
        <fullName evidence="2">Uncharacterized protein</fullName>
    </submittedName>
</protein>
<feature type="compositionally biased region" description="Pro residues" evidence="1">
    <location>
        <begin position="278"/>
        <end position="288"/>
    </location>
</feature>
<feature type="compositionally biased region" description="Low complexity" evidence="1">
    <location>
        <begin position="61"/>
        <end position="72"/>
    </location>
</feature>
<proteinExistence type="predicted"/>
<feature type="compositionally biased region" description="Basic residues" evidence="1">
    <location>
        <begin position="49"/>
        <end position="58"/>
    </location>
</feature>
<feature type="region of interest" description="Disordered" evidence="1">
    <location>
        <begin position="265"/>
        <end position="327"/>
    </location>
</feature>
<evidence type="ECO:0000313" key="3">
    <source>
        <dbReference type="Proteomes" id="UP000572635"/>
    </source>
</evidence>
<accession>A0A7W8VFU4</accession>